<dbReference type="Pfam" id="PF13377">
    <property type="entry name" value="Peripla_BP_3"/>
    <property type="match status" value="1"/>
</dbReference>
<dbReference type="InterPro" id="IPR028082">
    <property type="entry name" value="Peripla_BP_I"/>
</dbReference>
<dbReference type="PANTHER" id="PTHR30146:SF148">
    <property type="entry name" value="HTH-TYPE TRANSCRIPTIONAL REPRESSOR PURR-RELATED"/>
    <property type="match status" value="1"/>
</dbReference>
<evidence type="ECO:0000259" key="6">
    <source>
        <dbReference type="PROSITE" id="PS50932"/>
    </source>
</evidence>
<dbReference type="SUPFAM" id="SSF53822">
    <property type="entry name" value="Periplasmic binding protein-like I"/>
    <property type="match status" value="1"/>
</dbReference>
<keyword evidence="1" id="KW-0678">Repressor</keyword>
<dbReference type="InterPro" id="IPR046335">
    <property type="entry name" value="LacI/GalR-like_sensor"/>
</dbReference>
<evidence type="ECO:0000313" key="7">
    <source>
        <dbReference type="EMBL" id="MPV88885.1"/>
    </source>
</evidence>
<dbReference type="AlphaFoldDB" id="A0A7J9UW81"/>
<protein>
    <submittedName>
        <fullName evidence="7">LacI family DNA-binding transcriptional regulator</fullName>
    </submittedName>
</protein>
<organism evidence="7 8">
    <name type="scientific">Georgenia ruanii</name>
    <dbReference type="NCBI Taxonomy" id="348442"/>
    <lineage>
        <taxon>Bacteria</taxon>
        <taxon>Bacillati</taxon>
        <taxon>Actinomycetota</taxon>
        <taxon>Actinomycetes</taxon>
        <taxon>Micrococcales</taxon>
        <taxon>Bogoriellaceae</taxon>
        <taxon>Georgenia</taxon>
    </lineage>
</organism>
<dbReference type="PROSITE" id="PS00356">
    <property type="entry name" value="HTH_LACI_1"/>
    <property type="match status" value="1"/>
</dbReference>
<evidence type="ECO:0000256" key="3">
    <source>
        <dbReference type="ARBA" id="ARBA00023125"/>
    </source>
</evidence>
<dbReference type="Gene3D" id="3.40.50.2300">
    <property type="match status" value="2"/>
</dbReference>
<dbReference type="GO" id="GO:0003700">
    <property type="term" value="F:DNA-binding transcription factor activity"/>
    <property type="evidence" value="ECO:0007669"/>
    <property type="project" value="TreeGrafter"/>
</dbReference>
<dbReference type="PANTHER" id="PTHR30146">
    <property type="entry name" value="LACI-RELATED TRANSCRIPTIONAL REPRESSOR"/>
    <property type="match status" value="1"/>
</dbReference>
<dbReference type="SUPFAM" id="SSF47413">
    <property type="entry name" value="lambda repressor-like DNA-binding domains"/>
    <property type="match status" value="1"/>
</dbReference>
<feature type="region of interest" description="Disordered" evidence="5">
    <location>
        <begin position="330"/>
        <end position="349"/>
    </location>
</feature>
<dbReference type="SMART" id="SM00354">
    <property type="entry name" value="HTH_LACI"/>
    <property type="match status" value="1"/>
</dbReference>
<name>A0A7J9UW81_9MICO</name>
<keyword evidence="4" id="KW-0804">Transcription</keyword>
<comment type="caution">
    <text evidence="7">The sequence shown here is derived from an EMBL/GenBank/DDBJ whole genome shotgun (WGS) entry which is preliminary data.</text>
</comment>
<dbReference type="PROSITE" id="PS50932">
    <property type="entry name" value="HTH_LACI_2"/>
    <property type="match status" value="1"/>
</dbReference>
<dbReference type="InterPro" id="IPR010982">
    <property type="entry name" value="Lambda_DNA-bd_dom_sf"/>
</dbReference>
<evidence type="ECO:0000313" key="8">
    <source>
        <dbReference type="Proteomes" id="UP000429644"/>
    </source>
</evidence>
<dbReference type="OrthoDB" id="37081at2"/>
<dbReference type="Proteomes" id="UP000429644">
    <property type="component" value="Unassembled WGS sequence"/>
</dbReference>
<proteinExistence type="predicted"/>
<dbReference type="InterPro" id="IPR000843">
    <property type="entry name" value="HTH_LacI"/>
</dbReference>
<dbReference type="EMBL" id="WHPD01002030">
    <property type="protein sequence ID" value="MPV88885.1"/>
    <property type="molecule type" value="Genomic_DNA"/>
</dbReference>
<evidence type="ECO:0000256" key="1">
    <source>
        <dbReference type="ARBA" id="ARBA00022491"/>
    </source>
</evidence>
<evidence type="ECO:0000256" key="4">
    <source>
        <dbReference type="ARBA" id="ARBA00023163"/>
    </source>
</evidence>
<evidence type="ECO:0000256" key="5">
    <source>
        <dbReference type="SAM" id="MobiDB-lite"/>
    </source>
</evidence>
<feature type="domain" description="HTH lacI-type" evidence="6">
    <location>
        <begin position="2"/>
        <end position="56"/>
    </location>
</feature>
<keyword evidence="2" id="KW-0805">Transcription regulation</keyword>
<dbReference type="RefSeq" id="WP_152231568.1">
    <property type="nucleotide sequence ID" value="NZ_BAAAOT010000009.1"/>
</dbReference>
<sequence>MTTIREVAEHAGVSVATVSRALSGHEAVSPDTRVRVQAVADRLGYRPSLVAAAMRTGRTGTIGLVIGDITNPFMTALAFHVEQEVRRRGWVLAIANGMEDPAQQEAVTDMLLRQQVDGLLLVPAGPPTPRMLGLLGGATPVVYLDRRPAGEVPYSVFVDPAPALLDVARHLVREGYQRPAVIAGPRKASTGRGRAKATVDALGRAGYDATDVRVVEGAFSQHSGQVAMRELLEGPRRPDAVIALSNLLALGAMEVLEDHDLAIGAEIGLVSFDDDNWFRVTRPSISAVRQPVAELAAAGVGALASILEGRPPKGRKLVLTGAEFIARGSTSRHLPTHDAVPGHETEGPS</sequence>
<keyword evidence="8" id="KW-1185">Reference proteome</keyword>
<feature type="non-terminal residue" evidence="7">
    <location>
        <position position="1"/>
    </location>
</feature>
<dbReference type="Pfam" id="PF00356">
    <property type="entry name" value="LacI"/>
    <property type="match status" value="1"/>
</dbReference>
<reference evidence="7 8" key="1">
    <citation type="submission" date="2019-10" db="EMBL/GenBank/DDBJ databases">
        <title>Georgenia wutianyii sp. nov. and Georgenia yuyongxinii sp. nov. isolated from plateau pika (Ochotona curzoniae) in the Qinghai-Tibet plateau of China.</title>
        <authorList>
            <person name="Tian Z."/>
        </authorList>
    </citation>
    <scope>NUCLEOTIDE SEQUENCE [LARGE SCALE GENOMIC DNA]</scope>
    <source>
        <strain evidence="7 8">JCM 15130</strain>
    </source>
</reference>
<keyword evidence="3 7" id="KW-0238">DNA-binding</keyword>
<evidence type="ECO:0000256" key="2">
    <source>
        <dbReference type="ARBA" id="ARBA00023015"/>
    </source>
</evidence>
<dbReference type="Gene3D" id="1.10.260.40">
    <property type="entry name" value="lambda repressor-like DNA-binding domains"/>
    <property type="match status" value="1"/>
</dbReference>
<gene>
    <name evidence="7" type="ORF">GB882_09410</name>
</gene>
<dbReference type="GO" id="GO:0000976">
    <property type="term" value="F:transcription cis-regulatory region binding"/>
    <property type="evidence" value="ECO:0007669"/>
    <property type="project" value="TreeGrafter"/>
</dbReference>
<accession>A0A7J9UW81</accession>
<dbReference type="CDD" id="cd01392">
    <property type="entry name" value="HTH_LacI"/>
    <property type="match status" value="1"/>
</dbReference>
<dbReference type="CDD" id="cd06267">
    <property type="entry name" value="PBP1_LacI_sugar_binding-like"/>
    <property type="match status" value="1"/>
</dbReference>
<feature type="compositionally biased region" description="Basic and acidic residues" evidence="5">
    <location>
        <begin position="340"/>
        <end position="349"/>
    </location>
</feature>